<dbReference type="InterPro" id="IPR008248">
    <property type="entry name" value="CheB-like"/>
</dbReference>
<sequence length="384" mass="39676">MSAIPAVAHASPARSPIKVLVADDSAVVRGLVSRWLSEAGHEVVATAPNGRAAVDALARCNPDVVLLDIEMPELDGIQALPLILAKQPGVQVVMMSTLTQRNADVSLRCLSLGAVDYIPKPESNRGVTTSDGFRNDLLERIRVFGAARARRRPAPSAVETASSASAAPAAPPISRLSGTVTLRPKPRTVAPPRVLLVGSSTGGPRAVGEVLEKIGAATLRRLPVLIVQHMPPVFTAVFAEHLGARIGLPAAEGKADERIQPGRIYVAPGGRHMRLSGSAAETVIRLDDGPPVNFCRPAVDVMFLDAAALYGGATLSVILTGMGSDGTAGARALVEAGGTLLAQDEATSTVWGMPGSVAKAGLCHAVLPLPEIGPALRSAIGERV</sequence>
<comment type="catalytic activity">
    <reaction evidence="4">
        <text>L-glutaminyl-[protein] + H2O = L-glutamyl-[protein] + NH4(+)</text>
        <dbReference type="Rhea" id="RHEA:16441"/>
        <dbReference type="Rhea" id="RHEA-COMP:10207"/>
        <dbReference type="Rhea" id="RHEA-COMP:10208"/>
        <dbReference type="ChEBI" id="CHEBI:15377"/>
        <dbReference type="ChEBI" id="CHEBI:28938"/>
        <dbReference type="ChEBI" id="CHEBI:29973"/>
        <dbReference type="ChEBI" id="CHEBI:30011"/>
        <dbReference type="EC" id="3.5.1.44"/>
    </reaction>
</comment>
<reference evidence="10" key="1">
    <citation type="journal article" date="2021" name="Front. Microbiol.">
        <title>Comprehensive Comparative Genomics and Phenotyping of Methylobacterium Species.</title>
        <authorList>
            <person name="Alessa O."/>
            <person name="Ogura Y."/>
            <person name="Fujitani Y."/>
            <person name="Takami H."/>
            <person name="Hayashi T."/>
            <person name="Sahin N."/>
            <person name="Tani A."/>
        </authorList>
    </citation>
    <scope>NUCLEOTIDE SEQUENCE</scope>
    <source>
        <strain evidence="10">NBRC 15686</strain>
    </source>
</reference>
<dbReference type="Pfam" id="PF01339">
    <property type="entry name" value="CheB_methylest"/>
    <property type="match status" value="1"/>
</dbReference>
<feature type="active site" evidence="4 5">
    <location>
        <position position="229"/>
    </location>
</feature>
<evidence type="ECO:0000256" key="7">
    <source>
        <dbReference type="SAM" id="MobiDB-lite"/>
    </source>
</evidence>
<dbReference type="InterPro" id="IPR035909">
    <property type="entry name" value="CheB_C"/>
</dbReference>
<feature type="compositionally biased region" description="Low complexity" evidence="7">
    <location>
        <begin position="154"/>
        <end position="174"/>
    </location>
</feature>
<evidence type="ECO:0000259" key="9">
    <source>
        <dbReference type="PROSITE" id="PS50122"/>
    </source>
</evidence>
<evidence type="ECO:0000256" key="1">
    <source>
        <dbReference type="ARBA" id="ARBA00022500"/>
    </source>
</evidence>
<proteinExistence type="inferred from homology"/>
<evidence type="ECO:0000259" key="8">
    <source>
        <dbReference type="PROSITE" id="PS50110"/>
    </source>
</evidence>
<dbReference type="SUPFAM" id="SSF52738">
    <property type="entry name" value="Methylesterase CheB, C-terminal domain"/>
    <property type="match status" value="1"/>
</dbReference>
<feature type="region of interest" description="Disordered" evidence="7">
    <location>
        <begin position="152"/>
        <end position="184"/>
    </location>
</feature>
<dbReference type="PROSITE" id="PS50110">
    <property type="entry name" value="RESPONSE_REGULATORY"/>
    <property type="match status" value="1"/>
</dbReference>
<keyword evidence="1 4" id="KW-0145">Chemotaxis</keyword>
<protein>
    <recommendedName>
        <fullName evidence="4">Protein-glutamate methylesterase/protein-glutamine glutaminase</fullName>
        <ecNumber evidence="4">3.1.1.61</ecNumber>
        <ecNumber evidence="4">3.5.1.44</ecNumber>
    </recommendedName>
</protein>
<comment type="similarity">
    <text evidence="4">Belongs to the CheB family.</text>
</comment>
<evidence type="ECO:0000256" key="3">
    <source>
        <dbReference type="ARBA" id="ARBA00048267"/>
    </source>
</evidence>
<feature type="active site" evidence="4 5">
    <location>
        <position position="325"/>
    </location>
</feature>
<keyword evidence="2 4" id="KW-0378">Hydrolase</keyword>
<comment type="subcellular location">
    <subcellularLocation>
        <location evidence="4">Cytoplasm</location>
    </subcellularLocation>
</comment>
<comment type="function">
    <text evidence="4">Involved in chemotaxis. Part of a chemotaxis signal transduction system that modulates chemotaxis in response to various stimuli. Catalyzes the demethylation of specific methylglutamate residues introduced into the chemoreceptors (methyl-accepting chemotaxis proteins or MCP) by CheR. Also mediates the irreversible deamidation of specific glutamine residues to glutamic acid.</text>
</comment>
<feature type="modified residue" description="4-aspartylphosphate" evidence="4 6">
    <location>
        <position position="68"/>
    </location>
</feature>
<evidence type="ECO:0000256" key="2">
    <source>
        <dbReference type="ARBA" id="ARBA00022801"/>
    </source>
</evidence>
<dbReference type="PANTHER" id="PTHR42872">
    <property type="entry name" value="PROTEIN-GLUTAMATE METHYLESTERASE/PROTEIN-GLUTAMINE GLUTAMINASE"/>
    <property type="match status" value="1"/>
</dbReference>
<dbReference type="InterPro" id="IPR001789">
    <property type="entry name" value="Sig_transdc_resp-reg_receiver"/>
</dbReference>
<accession>A0ABQ4U9V9</accession>
<keyword evidence="11" id="KW-1185">Reference proteome</keyword>
<keyword evidence="4" id="KW-0963">Cytoplasm</keyword>
<dbReference type="RefSeq" id="WP_238223125.1">
    <property type="nucleotide sequence ID" value="NZ_BAAADH010000099.1"/>
</dbReference>
<comment type="domain">
    <text evidence="4">Contains a C-terminal catalytic domain, and an N-terminal region which modulates catalytic activity.</text>
</comment>
<name>A0ABQ4U9V9_9HYPH</name>
<dbReference type="Pfam" id="PF00072">
    <property type="entry name" value="Response_reg"/>
    <property type="match status" value="1"/>
</dbReference>
<feature type="active site" evidence="4 5">
    <location>
        <position position="200"/>
    </location>
</feature>
<dbReference type="PANTHER" id="PTHR42872:SF3">
    <property type="entry name" value="PROTEIN-GLUTAMATE METHYLESTERASE_PROTEIN-GLUTAMINE GLUTAMINASE 1"/>
    <property type="match status" value="1"/>
</dbReference>
<evidence type="ECO:0000256" key="6">
    <source>
        <dbReference type="PROSITE-ProRule" id="PRU00169"/>
    </source>
</evidence>
<dbReference type="NCBIfam" id="NF001965">
    <property type="entry name" value="PRK00742.1"/>
    <property type="match status" value="1"/>
</dbReference>
<evidence type="ECO:0000256" key="4">
    <source>
        <dbReference type="HAMAP-Rule" id="MF_00099"/>
    </source>
</evidence>
<comment type="catalytic activity">
    <reaction evidence="3 4">
        <text>[protein]-L-glutamate 5-O-methyl ester + H2O = L-glutamyl-[protein] + methanol + H(+)</text>
        <dbReference type="Rhea" id="RHEA:23236"/>
        <dbReference type="Rhea" id="RHEA-COMP:10208"/>
        <dbReference type="Rhea" id="RHEA-COMP:10311"/>
        <dbReference type="ChEBI" id="CHEBI:15377"/>
        <dbReference type="ChEBI" id="CHEBI:15378"/>
        <dbReference type="ChEBI" id="CHEBI:17790"/>
        <dbReference type="ChEBI" id="CHEBI:29973"/>
        <dbReference type="ChEBI" id="CHEBI:82795"/>
        <dbReference type="EC" id="3.1.1.61"/>
    </reaction>
</comment>
<dbReference type="PROSITE" id="PS50122">
    <property type="entry name" value="CHEB"/>
    <property type="match status" value="1"/>
</dbReference>
<dbReference type="HAMAP" id="MF_00099">
    <property type="entry name" value="CheB_chemtxs"/>
    <property type="match status" value="1"/>
</dbReference>
<dbReference type="CDD" id="cd16432">
    <property type="entry name" value="CheB_Rec"/>
    <property type="match status" value="1"/>
</dbReference>
<dbReference type="EC" id="3.1.1.61" evidence="4"/>
<dbReference type="SUPFAM" id="SSF52172">
    <property type="entry name" value="CheY-like"/>
    <property type="match status" value="1"/>
</dbReference>
<dbReference type="EC" id="3.5.1.44" evidence="4"/>
<evidence type="ECO:0000256" key="5">
    <source>
        <dbReference type="PROSITE-ProRule" id="PRU00050"/>
    </source>
</evidence>
<reference evidence="10" key="2">
    <citation type="submission" date="2021-08" db="EMBL/GenBank/DDBJ databases">
        <authorList>
            <person name="Tani A."/>
            <person name="Ola A."/>
            <person name="Ogura Y."/>
            <person name="Katsura K."/>
            <person name="Hayashi T."/>
        </authorList>
    </citation>
    <scope>NUCLEOTIDE SEQUENCE</scope>
    <source>
        <strain evidence="10">NBRC 15686</strain>
    </source>
</reference>
<gene>
    <name evidence="10" type="primary">cheB_3</name>
    <name evidence="4" type="synonym">cheB</name>
    <name evidence="10" type="ORF">LNAOJCKE_1161</name>
</gene>
<dbReference type="Gene3D" id="3.40.50.2300">
    <property type="match status" value="1"/>
</dbReference>
<evidence type="ECO:0000313" key="11">
    <source>
        <dbReference type="Proteomes" id="UP001055039"/>
    </source>
</evidence>
<dbReference type="PIRSF" id="PIRSF000876">
    <property type="entry name" value="RR_chemtxs_CheB"/>
    <property type="match status" value="1"/>
</dbReference>
<dbReference type="Proteomes" id="UP001055039">
    <property type="component" value="Unassembled WGS sequence"/>
</dbReference>
<keyword evidence="4 6" id="KW-0597">Phosphoprotein</keyword>
<dbReference type="InterPro" id="IPR011006">
    <property type="entry name" value="CheY-like_superfamily"/>
</dbReference>
<organism evidence="10 11">
    <name type="scientific">Methylorubrum aminovorans</name>
    <dbReference type="NCBI Taxonomy" id="269069"/>
    <lineage>
        <taxon>Bacteria</taxon>
        <taxon>Pseudomonadati</taxon>
        <taxon>Pseudomonadota</taxon>
        <taxon>Alphaproteobacteria</taxon>
        <taxon>Hyphomicrobiales</taxon>
        <taxon>Methylobacteriaceae</taxon>
        <taxon>Methylorubrum</taxon>
    </lineage>
</organism>
<dbReference type="EMBL" id="BPRC01000002">
    <property type="protein sequence ID" value="GJE63962.1"/>
    <property type="molecule type" value="Genomic_DNA"/>
</dbReference>
<feature type="domain" description="CheB-type methylesterase" evidence="9">
    <location>
        <begin position="186"/>
        <end position="383"/>
    </location>
</feature>
<dbReference type="SMART" id="SM00448">
    <property type="entry name" value="REC"/>
    <property type="match status" value="1"/>
</dbReference>
<comment type="caution">
    <text evidence="10">The sequence shown here is derived from an EMBL/GenBank/DDBJ whole genome shotgun (WGS) entry which is preliminary data.</text>
</comment>
<evidence type="ECO:0000313" key="10">
    <source>
        <dbReference type="EMBL" id="GJE63962.1"/>
    </source>
</evidence>
<comment type="PTM">
    <text evidence="4">Phosphorylated by CheA. Phosphorylation of the N-terminal regulatory domain activates the methylesterase activity.</text>
</comment>
<feature type="domain" description="Response regulatory" evidence="8">
    <location>
        <begin position="18"/>
        <end position="135"/>
    </location>
</feature>
<dbReference type="CDD" id="cd17541">
    <property type="entry name" value="REC_CheB-like"/>
    <property type="match status" value="1"/>
</dbReference>
<dbReference type="Gene3D" id="3.40.50.180">
    <property type="entry name" value="Methylesterase CheB, C-terminal domain"/>
    <property type="match status" value="1"/>
</dbReference>
<dbReference type="InterPro" id="IPR000673">
    <property type="entry name" value="Sig_transdc_resp-reg_Me-estase"/>
</dbReference>